<organism evidence="4 5">
    <name type="scientific">Cimex lectularius</name>
    <name type="common">Bed bug</name>
    <name type="synonym">Acanthia lectularia</name>
    <dbReference type="NCBI Taxonomy" id="79782"/>
    <lineage>
        <taxon>Eukaryota</taxon>
        <taxon>Metazoa</taxon>
        <taxon>Ecdysozoa</taxon>
        <taxon>Arthropoda</taxon>
        <taxon>Hexapoda</taxon>
        <taxon>Insecta</taxon>
        <taxon>Pterygota</taxon>
        <taxon>Neoptera</taxon>
        <taxon>Paraneoptera</taxon>
        <taxon>Hemiptera</taxon>
        <taxon>Heteroptera</taxon>
        <taxon>Panheteroptera</taxon>
        <taxon>Cimicomorpha</taxon>
        <taxon>Cimicidae</taxon>
        <taxon>Cimex</taxon>
    </lineage>
</organism>
<keyword evidence="2" id="KW-0649">Protein kinase inhibitor</keyword>
<dbReference type="AlphaFoldDB" id="A0A8I6TJG3"/>
<dbReference type="EnsemblMetazoa" id="XM_014399952.2">
    <property type="protein sequence ID" value="XP_014255438.1"/>
    <property type="gene ID" value="LOC106669997"/>
</dbReference>
<evidence type="ECO:0000313" key="4">
    <source>
        <dbReference type="EnsemblMetazoa" id="XP_014255438.1"/>
    </source>
</evidence>
<dbReference type="GO" id="GO:0051726">
    <property type="term" value="P:regulation of cell cycle"/>
    <property type="evidence" value="ECO:0007669"/>
    <property type="project" value="InterPro"/>
</dbReference>
<name>A0A8I6TJG3_CIMLE</name>
<dbReference type="GO" id="GO:0004861">
    <property type="term" value="F:cyclin-dependent protein serine/threonine kinase inhibitor activity"/>
    <property type="evidence" value="ECO:0007669"/>
    <property type="project" value="InterPro"/>
</dbReference>
<dbReference type="RefSeq" id="XP_014255438.1">
    <property type="nucleotide sequence ID" value="XM_014399952.2"/>
</dbReference>
<dbReference type="OrthoDB" id="6373236at2759"/>
<dbReference type="Pfam" id="PF02234">
    <property type="entry name" value="CDI"/>
    <property type="match status" value="1"/>
</dbReference>
<dbReference type="InterPro" id="IPR044898">
    <property type="entry name" value="CDI_dom_sf"/>
</dbReference>
<dbReference type="InterPro" id="IPR003175">
    <property type="entry name" value="CDI_dom"/>
</dbReference>
<comment type="similarity">
    <text evidence="1">Belongs to the CDI family.</text>
</comment>
<reference evidence="4" key="1">
    <citation type="submission" date="2022-01" db="UniProtKB">
        <authorList>
            <consortium name="EnsemblMetazoa"/>
        </authorList>
    </citation>
    <scope>IDENTIFICATION</scope>
</reference>
<dbReference type="Gene3D" id="4.10.365.10">
    <property type="entry name" value="p27"/>
    <property type="match status" value="1"/>
</dbReference>
<evidence type="ECO:0000256" key="2">
    <source>
        <dbReference type="ARBA" id="ARBA00023013"/>
    </source>
</evidence>
<proteinExistence type="inferred from homology"/>
<dbReference type="GO" id="GO:0005634">
    <property type="term" value="C:nucleus"/>
    <property type="evidence" value="ECO:0007669"/>
    <property type="project" value="InterPro"/>
</dbReference>
<accession>A0A8I6TJG3</accession>
<dbReference type="GeneID" id="106669997"/>
<protein>
    <recommendedName>
        <fullName evidence="3">Cyclin-dependent kinase inhibitor domain-containing protein</fullName>
    </recommendedName>
</protein>
<feature type="domain" description="Cyclin-dependent kinase inhibitor" evidence="3">
    <location>
        <begin position="58"/>
        <end position="91"/>
    </location>
</feature>
<dbReference type="KEGG" id="clec:106669997"/>
<evidence type="ECO:0000313" key="5">
    <source>
        <dbReference type="Proteomes" id="UP000494040"/>
    </source>
</evidence>
<sequence>MSADIKEVFKNNEIIRILKYKMEKSRRDPLDEELYGRVRRKLTFGEPDPFLQSVGAVRRELAFIAEKNRTKWNFDFEKDRSEDGRYSWEPVKRAKNGYPVQKRITEFLGKRKNFPFPPESNCEAEKENEEAVVPTLKKGRLPTDGSCVVYPLDEVED</sequence>
<keyword evidence="5" id="KW-1185">Reference proteome</keyword>
<evidence type="ECO:0000259" key="3">
    <source>
        <dbReference type="Pfam" id="PF02234"/>
    </source>
</evidence>
<evidence type="ECO:0000256" key="1">
    <source>
        <dbReference type="ARBA" id="ARBA00006726"/>
    </source>
</evidence>
<dbReference type="Proteomes" id="UP000494040">
    <property type="component" value="Unassembled WGS sequence"/>
</dbReference>